<dbReference type="InterPro" id="IPR013430">
    <property type="entry name" value="Toxin_antidote_HigA"/>
</dbReference>
<dbReference type="Proteomes" id="UP000763641">
    <property type="component" value="Unassembled WGS sequence"/>
</dbReference>
<feature type="domain" description="HTH cro/C1-type" evidence="2">
    <location>
        <begin position="20"/>
        <end position="67"/>
    </location>
</feature>
<keyword evidence="4" id="KW-1185">Reference proteome</keyword>
<keyword evidence="1" id="KW-0238">DNA-binding</keyword>
<dbReference type="InterPro" id="IPR010982">
    <property type="entry name" value="Lambda_DNA-bd_dom_sf"/>
</dbReference>
<dbReference type="CDD" id="cd00093">
    <property type="entry name" value="HTH_XRE"/>
    <property type="match status" value="1"/>
</dbReference>
<reference evidence="3 4" key="1">
    <citation type="submission" date="2020-12" db="EMBL/GenBank/DDBJ databases">
        <title>Sphingomonas sp.</title>
        <authorList>
            <person name="Kim M.K."/>
        </authorList>
    </citation>
    <scope>NUCLEOTIDE SEQUENCE [LARGE SCALE GENOMIC DNA]</scope>
    <source>
        <strain evidence="3 4">BT552</strain>
    </source>
</reference>
<gene>
    <name evidence="3" type="ORF">ILT43_15885</name>
</gene>
<dbReference type="EMBL" id="JAFEMC010000005">
    <property type="protein sequence ID" value="MBM6577863.1"/>
    <property type="molecule type" value="Genomic_DNA"/>
</dbReference>
<dbReference type="RefSeq" id="WP_204199963.1">
    <property type="nucleotide sequence ID" value="NZ_JAFEMC010000005.1"/>
</dbReference>
<evidence type="ECO:0000313" key="3">
    <source>
        <dbReference type="EMBL" id="MBM6577863.1"/>
    </source>
</evidence>
<evidence type="ECO:0000256" key="1">
    <source>
        <dbReference type="ARBA" id="ARBA00023125"/>
    </source>
</evidence>
<organism evidence="3 4">
    <name type="scientific">Sphingomonas longa</name>
    <dbReference type="NCBI Taxonomy" id="2778730"/>
    <lineage>
        <taxon>Bacteria</taxon>
        <taxon>Pseudomonadati</taxon>
        <taxon>Pseudomonadota</taxon>
        <taxon>Alphaproteobacteria</taxon>
        <taxon>Sphingomonadales</taxon>
        <taxon>Sphingomonadaceae</taxon>
        <taxon>Sphingomonas</taxon>
    </lineage>
</organism>
<proteinExistence type="predicted"/>
<dbReference type="SUPFAM" id="SSF47413">
    <property type="entry name" value="lambda repressor-like DNA-binding domains"/>
    <property type="match status" value="1"/>
</dbReference>
<sequence length="103" mass="11211">MSIEPVHPGQFVRGQCLEPHGLSVADGARVLGVTRQALNNLVNCHCGISPEMALRLAKAFSTDAEAWLQHQLTYDLAQAKKRAGNLNVIPVGSRQVEQQARLI</sequence>
<dbReference type="Gene3D" id="1.10.260.40">
    <property type="entry name" value="lambda repressor-like DNA-binding domains"/>
    <property type="match status" value="1"/>
</dbReference>
<dbReference type="PANTHER" id="PTHR36924">
    <property type="entry name" value="ANTITOXIN HIGA-1"/>
    <property type="match status" value="1"/>
</dbReference>
<dbReference type="NCBIfam" id="TIGR02607">
    <property type="entry name" value="antidote_HigA"/>
    <property type="match status" value="1"/>
</dbReference>
<comment type="caution">
    <text evidence="3">The sequence shown here is derived from an EMBL/GenBank/DDBJ whole genome shotgun (WGS) entry which is preliminary data.</text>
</comment>
<dbReference type="InterPro" id="IPR001387">
    <property type="entry name" value="Cro/C1-type_HTH"/>
</dbReference>
<dbReference type="PANTHER" id="PTHR36924:SF1">
    <property type="entry name" value="ANTITOXIN HIGA-1"/>
    <property type="match status" value="1"/>
</dbReference>
<evidence type="ECO:0000259" key="2">
    <source>
        <dbReference type="PROSITE" id="PS50943"/>
    </source>
</evidence>
<accession>A0ABS2DBI8</accession>
<dbReference type="Pfam" id="PF01381">
    <property type="entry name" value="HTH_3"/>
    <property type="match status" value="1"/>
</dbReference>
<protein>
    <submittedName>
        <fullName evidence="3">HigA family addiction module antidote protein</fullName>
    </submittedName>
</protein>
<evidence type="ECO:0000313" key="4">
    <source>
        <dbReference type="Proteomes" id="UP000763641"/>
    </source>
</evidence>
<dbReference type="PROSITE" id="PS50943">
    <property type="entry name" value="HTH_CROC1"/>
    <property type="match status" value="1"/>
</dbReference>
<name>A0ABS2DBI8_9SPHN</name>